<keyword evidence="1" id="KW-0175">Coiled coil</keyword>
<evidence type="ECO:0000256" key="1">
    <source>
        <dbReference type="SAM" id="Coils"/>
    </source>
</evidence>
<dbReference type="EMBL" id="BAABJX010000020">
    <property type="protein sequence ID" value="GAA4828150.1"/>
    <property type="molecule type" value="Genomic_DNA"/>
</dbReference>
<gene>
    <name evidence="3" type="ORF">GCM10023331_11410</name>
</gene>
<evidence type="ECO:0000313" key="4">
    <source>
        <dbReference type="Proteomes" id="UP001500298"/>
    </source>
</evidence>
<dbReference type="Proteomes" id="UP001500298">
    <property type="component" value="Unassembled WGS sequence"/>
</dbReference>
<feature type="coiled-coil region" evidence="1">
    <location>
        <begin position="57"/>
        <end position="111"/>
    </location>
</feature>
<organism evidence="3 4">
    <name type="scientific">Algivirga pacifica</name>
    <dbReference type="NCBI Taxonomy" id="1162670"/>
    <lineage>
        <taxon>Bacteria</taxon>
        <taxon>Pseudomonadati</taxon>
        <taxon>Bacteroidota</taxon>
        <taxon>Cytophagia</taxon>
        <taxon>Cytophagales</taxon>
        <taxon>Flammeovirgaceae</taxon>
        <taxon>Algivirga</taxon>
    </lineage>
</organism>
<feature type="region of interest" description="Disordered" evidence="2">
    <location>
        <begin position="126"/>
        <end position="149"/>
    </location>
</feature>
<comment type="caution">
    <text evidence="3">The sequence shown here is derived from an EMBL/GenBank/DDBJ whole genome shotgun (WGS) entry which is preliminary data.</text>
</comment>
<evidence type="ECO:0000256" key="2">
    <source>
        <dbReference type="SAM" id="MobiDB-lite"/>
    </source>
</evidence>
<reference evidence="4" key="1">
    <citation type="journal article" date="2019" name="Int. J. Syst. Evol. Microbiol.">
        <title>The Global Catalogue of Microorganisms (GCM) 10K type strain sequencing project: providing services to taxonomists for standard genome sequencing and annotation.</title>
        <authorList>
            <consortium name="The Broad Institute Genomics Platform"/>
            <consortium name="The Broad Institute Genome Sequencing Center for Infectious Disease"/>
            <person name="Wu L."/>
            <person name="Ma J."/>
        </authorList>
    </citation>
    <scope>NUCLEOTIDE SEQUENCE [LARGE SCALE GENOMIC DNA]</scope>
    <source>
        <strain evidence="4">JCM 18326</strain>
    </source>
</reference>
<accession>A0ABP9D8A3</accession>
<evidence type="ECO:0000313" key="3">
    <source>
        <dbReference type="EMBL" id="GAA4828150.1"/>
    </source>
</evidence>
<proteinExistence type="predicted"/>
<keyword evidence="4" id="KW-1185">Reference proteome</keyword>
<protein>
    <submittedName>
        <fullName evidence="3">Uncharacterized protein</fullName>
    </submittedName>
</protein>
<dbReference type="RefSeq" id="WP_345369963.1">
    <property type="nucleotide sequence ID" value="NZ_BAABJX010000020.1"/>
</dbReference>
<name>A0ABP9D8A3_9BACT</name>
<feature type="compositionally biased region" description="Basic residues" evidence="2">
    <location>
        <begin position="128"/>
        <end position="143"/>
    </location>
</feature>
<sequence>MDMFELLAALVGFIIYWFLSSKKKKDNRSMTSKKRVEMPEVEYQNLPEYQMETEEYEEAENEEFKRLLKEFADKEERKKGLEEQGQLIDAKKAEQRAIEQLSGDVEVVNRERDGRVIYQSIDQASLKKNTRSQRRGSSTKRKSTVQELLSSPHAMKNAFIFKEIIDRKEW</sequence>